<organism evidence="4 5">
    <name type="scientific">Trichoderma asperellum</name>
    <name type="common">Filamentous fungus</name>
    <dbReference type="NCBI Taxonomy" id="101201"/>
    <lineage>
        <taxon>Eukaryota</taxon>
        <taxon>Fungi</taxon>
        <taxon>Dikarya</taxon>
        <taxon>Ascomycota</taxon>
        <taxon>Pezizomycotina</taxon>
        <taxon>Sordariomycetes</taxon>
        <taxon>Hypocreomycetidae</taxon>
        <taxon>Hypocreales</taxon>
        <taxon>Hypocreaceae</taxon>
        <taxon>Trichoderma</taxon>
    </lineage>
</organism>
<keyword evidence="3" id="KW-0812">Transmembrane</keyword>
<evidence type="ECO:0000256" key="3">
    <source>
        <dbReference type="SAM" id="Phobius"/>
    </source>
</evidence>
<evidence type="ECO:0000313" key="4">
    <source>
        <dbReference type="EMBL" id="GFP52520.1"/>
    </source>
</evidence>
<proteinExistence type="predicted"/>
<feature type="region of interest" description="Disordered" evidence="2">
    <location>
        <begin position="89"/>
        <end position="120"/>
    </location>
</feature>
<dbReference type="EMBL" id="BLZH01000001">
    <property type="protein sequence ID" value="GFP52520.1"/>
    <property type="molecule type" value="Genomic_DNA"/>
</dbReference>
<dbReference type="OrthoDB" id="5419542at2759"/>
<protein>
    <submittedName>
        <fullName evidence="4">Uncharacterized protein</fullName>
    </submittedName>
</protein>
<dbReference type="AlphaFoldDB" id="A0A6V8QJ75"/>
<dbReference type="Proteomes" id="UP000517252">
    <property type="component" value="Unassembled WGS sequence"/>
</dbReference>
<keyword evidence="1" id="KW-0175">Coiled coil</keyword>
<name>A0A6V8QJ75_TRIAP</name>
<feature type="transmembrane region" description="Helical" evidence="3">
    <location>
        <begin position="249"/>
        <end position="268"/>
    </location>
</feature>
<accession>A0A6V8QJ75</accession>
<feature type="coiled-coil region" evidence="1">
    <location>
        <begin position="201"/>
        <end position="235"/>
    </location>
</feature>
<feature type="compositionally biased region" description="Basic and acidic residues" evidence="2">
    <location>
        <begin position="89"/>
        <end position="113"/>
    </location>
</feature>
<evidence type="ECO:0000313" key="5">
    <source>
        <dbReference type="Proteomes" id="UP000517252"/>
    </source>
</evidence>
<reference evidence="4 5" key="1">
    <citation type="submission" date="2020-07" db="EMBL/GenBank/DDBJ databases">
        <title>Trichoderma asperellum IC-1 whole genome shotgun sequence.</title>
        <authorList>
            <person name="Kanamasa S."/>
            <person name="Takahashi H."/>
        </authorList>
    </citation>
    <scope>NUCLEOTIDE SEQUENCE [LARGE SCALE GENOMIC DNA]</scope>
    <source>
        <strain evidence="4 5">IC-1</strain>
    </source>
</reference>
<keyword evidence="3" id="KW-1133">Transmembrane helix</keyword>
<keyword evidence="3" id="KW-0472">Membrane</keyword>
<gene>
    <name evidence="4" type="ORF">TASIC1_0001067200</name>
</gene>
<evidence type="ECO:0000256" key="2">
    <source>
        <dbReference type="SAM" id="MobiDB-lite"/>
    </source>
</evidence>
<feature type="region of interest" description="Disordered" evidence="2">
    <location>
        <begin position="297"/>
        <end position="317"/>
    </location>
</feature>
<comment type="caution">
    <text evidence="4">The sequence shown here is derived from an EMBL/GenBank/DDBJ whole genome shotgun (WGS) entry which is preliminary data.</text>
</comment>
<sequence length="333" mass="37894">MEPPPITLAPKPRRHRIQRSLTDVMLTNKLHRTRTLDDADIPSTRRMRRSIDIPRSEAVTPILSPIQSRRASLLSPSLGDDKLDLIRSVKEDKGKDKEKEKLQGEQEKEKEKFSPSTDSLKQSVTDLHNFSAEVSQQVEQIHHVLLEKTSGLQVMVGALKDLAQASCDLQVGFDRAARELETDITKQIYNIGHFDSQKSTIDALQSRINEGRQSVNELAARVDKVRALVEGWERADRAWQEKTRKRLRITWAALSLVLCLVALLFMLFNYSSQNAELVTEPATQSVWRNTTPELKIHHDAKQSLPTSKERSEAKLAWEAPLADDEPLRIFDEL</sequence>
<feature type="compositionally biased region" description="Basic and acidic residues" evidence="2">
    <location>
        <begin position="297"/>
        <end position="315"/>
    </location>
</feature>
<evidence type="ECO:0000256" key="1">
    <source>
        <dbReference type="SAM" id="Coils"/>
    </source>
</evidence>